<protein>
    <submittedName>
        <fullName evidence="1">Uncharacterized protein</fullName>
    </submittedName>
</protein>
<proteinExistence type="predicted"/>
<accession>A0A105V522</accession>
<evidence type="ECO:0000313" key="1">
    <source>
        <dbReference type="EMBL" id="KVV40974.1"/>
    </source>
</evidence>
<dbReference type="Proteomes" id="UP000062317">
    <property type="component" value="Unassembled WGS sequence"/>
</dbReference>
<gene>
    <name evidence="1" type="ORF">WT27_13735</name>
</gene>
<evidence type="ECO:0000313" key="2">
    <source>
        <dbReference type="Proteomes" id="UP000062317"/>
    </source>
</evidence>
<dbReference type="AlphaFoldDB" id="A0A105V522"/>
<reference evidence="1 2" key="1">
    <citation type="submission" date="2015-11" db="EMBL/GenBank/DDBJ databases">
        <title>Expanding the genomic diversity of Burkholderia species for the development of highly accurate diagnostics.</title>
        <authorList>
            <person name="Sahl J."/>
            <person name="Keim P."/>
            <person name="Wagner D."/>
        </authorList>
    </citation>
    <scope>NUCLEOTIDE SEQUENCE [LARGE SCALE GENOMIC DNA]</scope>
    <source>
        <strain evidence="1 2">MSMB1301WGS</strain>
    </source>
</reference>
<organism evidence="1 2">
    <name type="scientific">Burkholderia territorii</name>
    <dbReference type="NCBI Taxonomy" id="1503055"/>
    <lineage>
        <taxon>Bacteria</taxon>
        <taxon>Pseudomonadati</taxon>
        <taxon>Pseudomonadota</taxon>
        <taxon>Betaproteobacteria</taxon>
        <taxon>Burkholderiales</taxon>
        <taxon>Burkholderiaceae</taxon>
        <taxon>Burkholderia</taxon>
        <taxon>Burkholderia cepacia complex</taxon>
    </lineage>
</organism>
<dbReference type="EMBL" id="LPEQ01000113">
    <property type="protein sequence ID" value="KVV40974.1"/>
    <property type="molecule type" value="Genomic_DNA"/>
</dbReference>
<keyword evidence="2" id="KW-1185">Reference proteome</keyword>
<comment type="caution">
    <text evidence="1">The sequence shown here is derived from an EMBL/GenBank/DDBJ whole genome shotgun (WGS) entry which is preliminary data.</text>
</comment>
<name>A0A105V522_9BURK</name>
<sequence>MGVNDMIVIDRRILALIVDEIERDEVLGRSVIDCQLLGVLDDQVALCKIPGRGGIERDSTGFFGDRVMLRQTALQLRHDVLLYVAKDGGLNV</sequence>